<protein>
    <recommendedName>
        <fullName evidence="3">Type 4 fimbrial biogenesis protein PilX N-terminal domain-containing protein</fullName>
    </recommendedName>
</protein>
<sequence>MSHARRRGFTTLALTLILLSILAAVSAFIGKVLIADKRLTLNEIEYRVAMAAAEKGISEAMAELRVNPATTAISGGIASASASGSYQVTITPNGVANVTDMVSVATLATGTVATVSVQVAARGILNPAHSGPAAPLLVAGTFPANGTITVVANPNGGGPGIPVSIWSAGKVDIGGNATTCGLDEYHHGGCNKDNAYSYKAGGETLIGPDIVANAADFPGDLVDYVFGEPDSAAGWARIEARATAIVNSCSDPRITGGAGVFIVEKVQHCTIGSIGTQAAPVVLIIKDSQLTINANSQVYGLVFAYDSDPSGGDEYKITINGGAKLFGMMLVNHNNIDLPNGNYAAIYDPKVLCHINDCDEGGPGAGGSPFVALGYVPGSWKDWE</sequence>
<proteinExistence type="predicted"/>
<dbReference type="Proteomes" id="UP000638570">
    <property type="component" value="Unassembled WGS sequence"/>
</dbReference>
<organism evidence="1 2">
    <name type="scientific">Zobellella iuensis</name>
    <dbReference type="NCBI Taxonomy" id="2803811"/>
    <lineage>
        <taxon>Bacteria</taxon>
        <taxon>Pseudomonadati</taxon>
        <taxon>Pseudomonadota</taxon>
        <taxon>Gammaproteobacteria</taxon>
        <taxon>Aeromonadales</taxon>
        <taxon>Aeromonadaceae</taxon>
        <taxon>Zobellella</taxon>
    </lineage>
</organism>
<evidence type="ECO:0000313" key="2">
    <source>
        <dbReference type="Proteomes" id="UP000638570"/>
    </source>
</evidence>
<accession>A0ABS1QQQ6</accession>
<evidence type="ECO:0000313" key="1">
    <source>
        <dbReference type="EMBL" id="MBL1376847.1"/>
    </source>
</evidence>
<gene>
    <name evidence="1" type="ORF">JKV55_05815</name>
</gene>
<comment type="caution">
    <text evidence="1">The sequence shown here is derived from an EMBL/GenBank/DDBJ whole genome shotgun (WGS) entry which is preliminary data.</text>
</comment>
<dbReference type="EMBL" id="JAERTZ010000014">
    <property type="protein sequence ID" value="MBL1376847.1"/>
    <property type="molecule type" value="Genomic_DNA"/>
</dbReference>
<keyword evidence="2" id="KW-1185">Reference proteome</keyword>
<dbReference type="RefSeq" id="WP_202083130.1">
    <property type="nucleotide sequence ID" value="NZ_JAERTZ010000014.1"/>
</dbReference>
<evidence type="ECO:0008006" key="3">
    <source>
        <dbReference type="Google" id="ProtNLM"/>
    </source>
</evidence>
<name>A0ABS1QQQ6_9GAMM</name>
<reference evidence="2" key="1">
    <citation type="submission" date="2021-01" db="EMBL/GenBank/DDBJ databases">
        <title>Genome public.</title>
        <authorList>
            <person name="Liu C."/>
            <person name="Sun Q."/>
        </authorList>
    </citation>
    <scope>NUCLEOTIDE SEQUENCE [LARGE SCALE GENOMIC DNA]</scope>
    <source>
        <strain evidence="2">CGMCC 1.18722</strain>
    </source>
</reference>